<dbReference type="GO" id="GO:0016705">
    <property type="term" value="F:oxidoreductase activity, acting on paired donors, with incorporation or reduction of molecular oxygen"/>
    <property type="evidence" value="ECO:0007669"/>
    <property type="project" value="InterPro"/>
</dbReference>
<proteinExistence type="inferred from homology"/>
<evidence type="ECO:0000313" key="8">
    <source>
        <dbReference type="EMBL" id="ORY63476.1"/>
    </source>
</evidence>
<keyword evidence="6" id="KW-0560">Oxidoreductase</keyword>
<dbReference type="Proteomes" id="UP000193689">
    <property type="component" value="Unassembled WGS sequence"/>
</dbReference>
<feature type="signal peptide" evidence="7">
    <location>
        <begin position="1"/>
        <end position="16"/>
    </location>
</feature>
<dbReference type="InParanoid" id="A0A1Y2DWF5"/>
<feature type="non-terminal residue" evidence="8">
    <location>
        <position position="457"/>
    </location>
</feature>
<keyword evidence="3 6" id="KW-0349">Heme</keyword>
<evidence type="ECO:0000256" key="3">
    <source>
        <dbReference type="ARBA" id="ARBA00022617"/>
    </source>
</evidence>
<evidence type="ECO:0000256" key="5">
    <source>
        <dbReference type="ARBA" id="ARBA00023004"/>
    </source>
</evidence>
<feature type="chain" id="PRO_5012530897" evidence="7">
    <location>
        <begin position="17"/>
        <end position="457"/>
    </location>
</feature>
<accession>A0A1Y2DWF5</accession>
<dbReference type="Pfam" id="PF00067">
    <property type="entry name" value="p450"/>
    <property type="match status" value="1"/>
</dbReference>
<dbReference type="GO" id="GO:0020037">
    <property type="term" value="F:heme binding"/>
    <property type="evidence" value="ECO:0007669"/>
    <property type="project" value="InterPro"/>
</dbReference>
<evidence type="ECO:0000313" key="9">
    <source>
        <dbReference type="Proteomes" id="UP000193689"/>
    </source>
</evidence>
<keyword evidence="4 6" id="KW-0479">Metal-binding</keyword>
<comment type="cofactor">
    <cofactor evidence="1">
        <name>heme</name>
        <dbReference type="ChEBI" id="CHEBI:30413"/>
    </cofactor>
</comment>
<dbReference type="GO" id="GO:0004497">
    <property type="term" value="F:monooxygenase activity"/>
    <property type="evidence" value="ECO:0007669"/>
    <property type="project" value="UniProtKB-KW"/>
</dbReference>
<dbReference type="PANTHER" id="PTHR24305">
    <property type="entry name" value="CYTOCHROME P450"/>
    <property type="match status" value="1"/>
</dbReference>
<dbReference type="PANTHER" id="PTHR24305:SF166">
    <property type="entry name" value="CYTOCHROME P450 12A4, MITOCHONDRIAL-RELATED"/>
    <property type="match status" value="1"/>
</dbReference>
<dbReference type="PROSITE" id="PS00086">
    <property type="entry name" value="CYTOCHROME_P450"/>
    <property type="match status" value="1"/>
</dbReference>
<evidence type="ECO:0000256" key="7">
    <source>
        <dbReference type="SAM" id="SignalP"/>
    </source>
</evidence>
<dbReference type="EMBL" id="MCFJ01000008">
    <property type="protein sequence ID" value="ORY63476.1"/>
    <property type="molecule type" value="Genomic_DNA"/>
</dbReference>
<dbReference type="OrthoDB" id="3945418at2759"/>
<dbReference type="InterPro" id="IPR050121">
    <property type="entry name" value="Cytochrome_P450_monoxygenase"/>
</dbReference>
<dbReference type="SUPFAM" id="SSF48264">
    <property type="entry name" value="Cytochrome P450"/>
    <property type="match status" value="1"/>
</dbReference>
<sequence>LMLGLVVWFLFKVFQGLYLSPISRISGPKLAAITHLNEFYHVCIRNHWGTYLRSLHGRYGPIVRINPNEVHILDHDFNYIHFNQRNLDKEKWYFQLAPRSTATITPHAEHRRRRDIILPLFNGRQLRWFETSSLSSYLTKLDAHLGRFAKSKEPLNLTHLFWAASNDILAEYIFGTGMGLLDRDDLAAGYDHRTFNATRLASVFRQWPLSLLLVVRNVSLTAELNKPFFSPSRPRKSGKSSGGIAQHLYSNHKLYRDSSVLNPECAEFMLGGTEAITYNLAHVFHGLMGNPTVARKLRKELDSVEVPQGRIWDDPRVVNLKYLVCLFLAKPFSYRLNDTDAIRFVRQSHETVAYKGFTTPPRTTISMTEMFVNWDSTIFPEPEKFDPDRWLSKSPEADRARKLAVTFGLGNRTCVAKDLVMSIMTRIVATAVSRYDVAFWDEGEKDGWGMGYLRLFP</sequence>
<dbReference type="GO" id="GO:0005506">
    <property type="term" value="F:iron ion binding"/>
    <property type="evidence" value="ECO:0007669"/>
    <property type="project" value="InterPro"/>
</dbReference>
<keyword evidence="5 6" id="KW-0408">Iron</keyword>
<comment type="similarity">
    <text evidence="2 6">Belongs to the cytochrome P450 family.</text>
</comment>
<organism evidence="8 9">
    <name type="scientific">Pseudomassariella vexata</name>
    <dbReference type="NCBI Taxonomy" id="1141098"/>
    <lineage>
        <taxon>Eukaryota</taxon>
        <taxon>Fungi</taxon>
        <taxon>Dikarya</taxon>
        <taxon>Ascomycota</taxon>
        <taxon>Pezizomycotina</taxon>
        <taxon>Sordariomycetes</taxon>
        <taxon>Xylariomycetidae</taxon>
        <taxon>Amphisphaeriales</taxon>
        <taxon>Pseudomassariaceae</taxon>
        <taxon>Pseudomassariella</taxon>
    </lineage>
</organism>
<feature type="non-terminal residue" evidence="8">
    <location>
        <position position="1"/>
    </location>
</feature>
<keyword evidence="6" id="KW-0503">Monooxygenase</keyword>
<evidence type="ECO:0000256" key="4">
    <source>
        <dbReference type="ARBA" id="ARBA00022723"/>
    </source>
</evidence>
<dbReference type="RefSeq" id="XP_040715133.1">
    <property type="nucleotide sequence ID" value="XM_040854675.1"/>
</dbReference>
<dbReference type="GeneID" id="63770887"/>
<keyword evidence="7" id="KW-0732">Signal</keyword>
<dbReference type="AlphaFoldDB" id="A0A1Y2DWF5"/>
<dbReference type="STRING" id="1141098.A0A1Y2DWF5"/>
<dbReference type="Gene3D" id="1.10.630.10">
    <property type="entry name" value="Cytochrome P450"/>
    <property type="match status" value="1"/>
</dbReference>
<evidence type="ECO:0000256" key="1">
    <source>
        <dbReference type="ARBA" id="ARBA00001971"/>
    </source>
</evidence>
<comment type="caution">
    <text evidence="8">The sequence shown here is derived from an EMBL/GenBank/DDBJ whole genome shotgun (WGS) entry which is preliminary data.</text>
</comment>
<evidence type="ECO:0000256" key="2">
    <source>
        <dbReference type="ARBA" id="ARBA00010617"/>
    </source>
</evidence>
<dbReference type="InterPro" id="IPR036396">
    <property type="entry name" value="Cyt_P450_sf"/>
</dbReference>
<evidence type="ECO:0000256" key="6">
    <source>
        <dbReference type="RuleBase" id="RU000461"/>
    </source>
</evidence>
<protein>
    <submittedName>
        <fullName evidence="8">Cytochrome P450</fullName>
    </submittedName>
</protein>
<dbReference type="InterPro" id="IPR001128">
    <property type="entry name" value="Cyt_P450"/>
</dbReference>
<gene>
    <name evidence="8" type="ORF">BCR38DRAFT_313641</name>
</gene>
<name>A0A1Y2DWF5_9PEZI</name>
<keyword evidence="9" id="KW-1185">Reference proteome</keyword>
<reference evidence="8 9" key="1">
    <citation type="submission" date="2016-07" db="EMBL/GenBank/DDBJ databases">
        <title>Pervasive Adenine N6-methylation of Active Genes in Fungi.</title>
        <authorList>
            <consortium name="DOE Joint Genome Institute"/>
            <person name="Mondo S.J."/>
            <person name="Dannebaum R.O."/>
            <person name="Kuo R.C."/>
            <person name="Labutti K."/>
            <person name="Haridas S."/>
            <person name="Kuo A."/>
            <person name="Salamov A."/>
            <person name="Ahrendt S.R."/>
            <person name="Lipzen A."/>
            <person name="Sullivan W."/>
            <person name="Andreopoulos W.B."/>
            <person name="Clum A."/>
            <person name="Lindquist E."/>
            <person name="Daum C."/>
            <person name="Ramamoorthy G.K."/>
            <person name="Gryganskyi A."/>
            <person name="Culley D."/>
            <person name="Magnuson J.K."/>
            <person name="James T.Y."/>
            <person name="O'Malley M.A."/>
            <person name="Stajich J.E."/>
            <person name="Spatafora J.W."/>
            <person name="Visel A."/>
            <person name="Grigoriev I.V."/>
        </authorList>
    </citation>
    <scope>NUCLEOTIDE SEQUENCE [LARGE SCALE GENOMIC DNA]</scope>
    <source>
        <strain evidence="8 9">CBS 129021</strain>
    </source>
</reference>
<dbReference type="InterPro" id="IPR017972">
    <property type="entry name" value="Cyt_P450_CS"/>
</dbReference>